<feature type="region of interest" description="Disordered" evidence="1">
    <location>
        <begin position="62"/>
        <end position="125"/>
    </location>
</feature>
<gene>
    <name evidence="2" type="ORF">CPJ18_01810</name>
</gene>
<evidence type="ECO:0000313" key="3">
    <source>
        <dbReference type="Proteomes" id="UP000237447"/>
    </source>
</evidence>
<dbReference type="Proteomes" id="UP000237447">
    <property type="component" value="Unassembled WGS sequence"/>
</dbReference>
<protein>
    <submittedName>
        <fullName evidence="2">Uncharacterized protein</fullName>
    </submittedName>
</protein>
<accession>A0AAE5S1V2</accession>
<comment type="caution">
    <text evidence="2">The sequence shown here is derived from an EMBL/GenBank/DDBJ whole genome shotgun (WGS) entry which is preliminary data.</text>
</comment>
<feature type="compositionally biased region" description="Basic and acidic residues" evidence="1">
    <location>
        <begin position="70"/>
        <end position="82"/>
    </location>
</feature>
<dbReference type="EMBL" id="NXEJ01000001">
    <property type="protein sequence ID" value="POO54265.1"/>
    <property type="molecule type" value="Genomic_DNA"/>
</dbReference>
<reference evidence="2 3" key="1">
    <citation type="journal article" date="2018" name="Syst. Appl. Microbiol.">
        <title>Agrobacterium rosae sp. nov., isolated from galls on different agricultural crops.</title>
        <authorList>
            <person name="Kuzmanovic N."/>
            <person name="Pulawska J."/>
            <person name="Smalla K."/>
            <person name="Nesme X."/>
        </authorList>
    </citation>
    <scope>NUCLEOTIDE SEQUENCE [LARGE SCALE GENOMIC DNA]</scope>
    <source>
        <strain evidence="2 3">NCPPB 1650</strain>
    </source>
</reference>
<dbReference type="AlphaFoldDB" id="A0AAE5S1V2"/>
<evidence type="ECO:0000313" key="2">
    <source>
        <dbReference type="EMBL" id="POO54265.1"/>
    </source>
</evidence>
<proteinExistence type="predicted"/>
<evidence type="ECO:0000256" key="1">
    <source>
        <dbReference type="SAM" id="MobiDB-lite"/>
    </source>
</evidence>
<organism evidence="2 3">
    <name type="scientific">Agrobacterium rosae</name>
    <dbReference type="NCBI Taxonomy" id="1972867"/>
    <lineage>
        <taxon>Bacteria</taxon>
        <taxon>Pseudomonadati</taxon>
        <taxon>Pseudomonadota</taxon>
        <taxon>Alphaproteobacteria</taxon>
        <taxon>Hyphomicrobiales</taxon>
        <taxon>Rhizobiaceae</taxon>
        <taxon>Rhizobium/Agrobacterium group</taxon>
        <taxon>Agrobacterium</taxon>
    </lineage>
</organism>
<name>A0AAE5S1V2_9HYPH</name>
<sequence length="125" mass="13740">MVTLKVSPRLTDDGSHSAIAATHLGQAHIAGTGPTDATCSQCAFWHLWKRVKINGEVQQTPIEPGRYSARHKENPAGRKDALCNKPMMNKSNRKVPPHAPACRFFTPRDVQSGKDQNLDPPPVHL</sequence>